<name>A0ABP7MYH4_9MICO</name>
<dbReference type="InterPro" id="IPR036689">
    <property type="entry name" value="ESAT-6-like_sf"/>
</dbReference>
<gene>
    <name evidence="2" type="ORF">GCM10022383_09050</name>
</gene>
<dbReference type="InterPro" id="IPR010310">
    <property type="entry name" value="T7SS_ESAT-6-like"/>
</dbReference>
<accession>A0ABP7MYH4</accession>
<dbReference type="Gene3D" id="1.10.287.1060">
    <property type="entry name" value="ESAT-6-like"/>
    <property type="match status" value="1"/>
</dbReference>
<protein>
    <recommendedName>
        <fullName evidence="1">ESAT-6-like protein</fullName>
    </recommendedName>
</protein>
<keyword evidence="3" id="KW-1185">Reference proteome</keyword>
<dbReference type="NCBIfam" id="TIGR03930">
    <property type="entry name" value="WXG100_ESAT6"/>
    <property type="match status" value="1"/>
</dbReference>
<dbReference type="RefSeq" id="WP_344818323.1">
    <property type="nucleotide sequence ID" value="NZ_BAABCP010000001.1"/>
</dbReference>
<proteinExistence type="inferred from homology"/>
<dbReference type="Proteomes" id="UP001501591">
    <property type="component" value="Unassembled WGS sequence"/>
</dbReference>
<evidence type="ECO:0000313" key="3">
    <source>
        <dbReference type="Proteomes" id="UP001501591"/>
    </source>
</evidence>
<reference evidence="3" key="1">
    <citation type="journal article" date="2019" name="Int. J. Syst. Evol. Microbiol.">
        <title>The Global Catalogue of Microorganisms (GCM) 10K type strain sequencing project: providing services to taxonomists for standard genome sequencing and annotation.</title>
        <authorList>
            <consortium name="The Broad Institute Genomics Platform"/>
            <consortium name="The Broad Institute Genome Sequencing Center for Infectious Disease"/>
            <person name="Wu L."/>
            <person name="Ma J."/>
        </authorList>
    </citation>
    <scope>NUCLEOTIDE SEQUENCE [LARGE SCALE GENOMIC DNA]</scope>
    <source>
        <strain evidence="3">JCM 17024</strain>
    </source>
</reference>
<evidence type="ECO:0000256" key="1">
    <source>
        <dbReference type="RuleBase" id="RU362001"/>
    </source>
</evidence>
<organism evidence="2 3">
    <name type="scientific">Microbacterium soli</name>
    <dbReference type="NCBI Taxonomy" id="446075"/>
    <lineage>
        <taxon>Bacteria</taxon>
        <taxon>Bacillati</taxon>
        <taxon>Actinomycetota</taxon>
        <taxon>Actinomycetes</taxon>
        <taxon>Micrococcales</taxon>
        <taxon>Microbacteriaceae</taxon>
        <taxon>Microbacterium</taxon>
    </lineage>
</organism>
<sequence>MAEGNNGYKMNFGAVDTAGGDLVRSAAGIENKLDEMERDLKPLQANWTGSASEAYLRAKASWTAALSEMKVLLGDIGRQVTQDSMDARSTEARNESRW</sequence>
<comment type="similarity">
    <text evidence="1">Belongs to the WXG100 family.</text>
</comment>
<evidence type="ECO:0000313" key="2">
    <source>
        <dbReference type="EMBL" id="GAA3932701.1"/>
    </source>
</evidence>
<dbReference type="SUPFAM" id="SSF140453">
    <property type="entry name" value="EsxAB dimer-like"/>
    <property type="match status" value="1"/>
</dbReference>
<dbReference type="Pfam" id="PF06013">
    <property type="entry name" value="WXG100"/>
    <property type="match status" value="1"/>
</dbReference>
<comment type="caution">
    <text evidence="2">The sequence shown here is derived from an EMBL/GenBank/DDBJ whole genome shotgun (WGS) entry which is preliminary data.</text>
</comment>
<dbReference type="EMBL" id="BAABCP010000001">
    <property type="protein sequence ID" value="GAA3932701.1"/>
    <property type="molecule type" value="Genomic_DNA"/>
</dbReference>